<keyword evidence="10" id="KW-0812">Transmembrane</keyword>
<keyword evidence="5 7" id="KW-0520">NAD</keyword>
<feature type="binding site" evidence="7">
    <location>
        <begin position="153"/>
        <end position="156"/>
    </location>
    <ligand>
        <name>substrate</name>
    </ligand>
</feature>
<comment type="subunit">
    <text evidence="7">Homotetramer.</text>
</comment>
<feature type="binding site" evidence="7">
    <location>
        <position position="45"/>
    </location>
    <ligand>
        <name>NAD(+)</name>
        <dbReference type="ChEBI" id="CHEBI:57540"/>
    </ligand>
</feature>
<keyword evidence="7" id="KW-0597">Phosphoprotein</keyword>
<comment type="function">
    <text evidence="7">Catalyzes the conversion of lactate to pyruvate.</text>
</comment>
<feature type="binding site" evidence="7">
    <location>
        <begin position="125"/>
        <end position="128"/>
    </location>
    <ligand>
        <name>substrate</name>
    </ligand>
</feature>
<feature type="binding site" evidence="9">
    <location>
        <begin position="15"/>
        <end position="20"/>
    </location>
    <ligand>
        <name>NAD(+)</name>
        <dbReference type="ChEBI" id="CHEBI:57540"/>
    </ligand>
</feature>
<feature type="binding site" evidence="7">
    <location>
        <position position="93"/>
    </location>
    <ligand>
        <name>substrate</name>
    </ligand>
</feature>
<keyword evidence="10" id="KW-1133">Transmembrane helix</keyword>
<dbReference type="AlphaFoldDB" id="A0A3A4R2G0"/>
<dbReference type="SUPFAM" id="SSF56327">
    <property type="entry name" value="LDH C-terminal domain-like"/>
    <property type="match status" value="1"/>
</dbReference>
<feature type="binding site" evidence="7">
    <location>
        <position position="148"/>
    </location>
    <ligand>
        <name>NAD(+)</name>
        <dbReference type="ChEBI" id="CHEBI:57540"/>
    </ligand>
</feature>
<evidence type="ECO:0000313" key="13">
    <source>
        <dbReference type="EMBL" id="RJP60284.1"/>
    </source>
</evidence>
<dbReference type="InterPro" id="IPR018177">
    <property type="entry name" value="L-lactate_DH_AS"/>
</dbReference>
<evidence type="ECO:0000259" key="11">
    <source>
        <dbReference type="Pfam" id="PF00056"/>
    </source>
</evidence>
<comment type="caution">
    <text evidence="7">Lacks conserved residue(s) required for the propagation of feature annotation.</text>
</comment>
<feature type="binding site" evidence="7">
    <location>
        <position position="87"/>
    </location>
    <ligand>
        <name>substrate</name>
    </ligand>
</feature>
<dbReference type="Pfam" id="PF02866">
    <property type="entry name" value="Ldh_1_C"/>
    <property type="match status" value="1"/>
</dbReference>
<evidence type="ECO:0000256" key="10">
    <source>
        <dbReference type="SAM" id="Phobius"/>
    </source>
</evidence>
<dbReference type="InterPro" id="IPR015955">
    <property type="entry name" value="Lactate_DH/Glyco_Ohase_4_C"/>
</dbReference>
<dbReference type="Gene3D" id="3.90.110.10">
    <property type="entry name" value="Lactate dehydrogenase/glycoside hydrolase, family 4, C-terminal"/>
    <property type="match status" value="1"/>
</dbReference>
<evidence type="ECO:0000256" key="2">
    <source>
        <dbReference type="ARBA" id="ARBA00006054"/>
    </source>
</evidence>
<comment type="subcellular location">
    <subcellularLocation>
        <location evidence="7">Cytoplasm</location>
    </subcellularLocation>
</comment>
<dbReference type="InterPro" id="IPR001557">
    <property type="entry name" value="L-lactate/malate_DH"/>
</dbReference>
<dbReference type="PRINTS" id="PR00086">
    <property type="entry name" value="LLDHDRGNASE"/>
</dbReference>
<dbReference type="CDD" id="cd05292">
    <property type="entry name" value="LDH_2"/>
    <property type="match status" value="1"/>
</dbReference>
<dbReference type="EMBL" id="QZJZ01000031">
    <property type="protein sequence ID" value="RJP60284.1"/>
    <property type="molecule type" value="Genomic_DNA"/>
</dbReference>
<evidence type="ECO:0000256" key="7">
    <source>
        <dbReference type="HAMAP-Rule" id="MF_00488"/>
    </source>
</evidence>
<feature type="binding site" evidence="7">
    <location>
        <position position="70"/>
    </location>
    <ligand>
        <name>NAD(+)</name>
        <dbReference type="ChEBI" id="CHEBI:57540"/>
    </ligand>
</feature>
<evidence type="ECO:0000256" key="9">
    <source>
        <dbReference type="PIRSR" id="PIRSR000102-3"/>
    </source>
</evidence>
<dbReference type="NCBIfam" id="NF004863">
    <property type="entry name" value="PRK06223.1"/>
    <property type="match status" value="1"/>
</dbReference>
<keyword evidence="10" id="KW-0472">Membrane</keyword>
<dbReference type="PANTHER" id="PTHR43128:SF16">
    <property type="entry name" value="L-LACTATE DEHYDROGENASE"/>
    <property type="match status" value="1"/>
</dbReference>
<dbReference type="InterPro" id="IPR011304">
    <property type="entry name" value="L-lactate_DH"/>
</dbReference>
<dbReference type="PIRSF" id="PIRSF000102">
    <property type="entry name" value="Lac_mal_DH"/>
    <property type="match status" value="1"/>
</dbReference>
<feature type="binding site" evidence="7">
    <location>
        <begin position="84"/>
        <end position="85"/>
    </location>
    <ligand>
        <name>NAD(+)</name>
        <dbReference type="ChEBI" id="CHEBI:57540"/>
    </ligand>
</feature>
<accession>A0A3A4R2G0</accession>
<comment type="pathway">
    <text evidence="1 7">Fermentation; pyruvate fermentation to lactate; (S)-lactate from pyruvate: step 1/1.</text>
</comment>
<dbReference type="UniPathway" id="UPA00554">
    <property type="reaction ID" value="UER00611"/>
</dbReference>
<feature type="transmembrane region" description="Helical" evidence="10">
    <location>
        <begin position="6"/>
        <end position="28"/>
    </location>
</feature>
<comment type="catalytic activity">
    <reaction evidence="6 7">
        <text>(S)-lactate + NAD(+) = pyruvate + NADH + H(+)</text>
        <dbReference type="Rhea" id="RHEA:23444"/>
        <dbReference type="ChEBI" id="CHEBI:15361"/>
        <dbReference type="ChEBI" id="CHEBI:15378"/>
        <dbReference type="ChEBI" id="CHEBI:16651"/>
        <dbReference type="ChEBI" id="CHEBI:57540"/>
        <dbReference type="ChEBI" id="CHEBI:57945"/>
        <dbReference type="EC" id="1.1.1.27"/>
    </reaction>
</comment>
<dbReference type="HAMAP" id="MF_00488">
    <property type="entry name" value="Lactate_dehydrog"/>
    <property type="match status" value="1"/>
</dbReference>
<evidence type="ECO:0000256" key="6">
    <source>
        <dbReference type="ARBA" id="ARBA00049258"/>
    </source>
</evidence>
<dbReference type="GO" id="GO:0006089">
    <property type="term" value="P:lactate metabolic process"/>
    <property type="evidence" value="ECO:0007669"/>
    <property type="project" value="TreeGrafter"/>
</dbReference>
<keyword evidence="7" id="KW-0021">Allosteric enzyme</keyword>
<evidence type="ECO:0000313" key="14">
    <source>
        <dbReference type="Proteomes" id="UP000266426"/>
    </source>
</evidence>
<feature type="binding site" evidence="7">
    <location>
        <position position="235"/>
    </location>
    <ligand>
        <name>substrate</name>
    </ligand>
</feature>
<reference evidence="13 14" key="1">
    <citation type="journal article" date="2017" name="ISME J.">
        <title>Energy and carbon metabolisms in a deep terrestrial subsurface fluid microbial community.</title>
        <authorList>
            <person name="Momper L."/>
            <person name="Jungbluth S.P."/>
            <person name="Lee M.D."/>
            <person name="Amend J.P."/>
        </authorList>
    </citation>
    <scope>NUCLEOTIDE SEQUENCE [LARGE SCALE GENOMIC DNA]</scope>
    <source>
        <strain evidence="13">SURF_26</strain>
    </source>
</reference>
<dbReference type="PROSITE" id="PS00064">
    <property type="entry name" value="L_LDH"/>
    <property type="match status" value="1"/>
</dbReference>
<evidence type="ECO:0000256" key="3">
    <source>
        <dbReference type="ARBA" id="ARBA00012967"/>
    </source>
</evidence>
<keyword evidence="4 7" id="KW-0560">Oxidoreductase</keyword>
<dbReference type="GO" id="GO:0004459">
    <property type="term" value="F:L-lactate dehydrogenase (NAD+) activity"/>
    <property type="evidence" value="ECO:0007669"/>
    <property type="project" value="UniProtKB-UniRule"/>
</dbReference>
<evidence type="ECO:0000256" key="4">
    <source>
        <dbReference type="ARBA" id="ARBA00023002"/>
    </source>
</evidence>
<protein>
    <recommendedName>
        <fullName evidence="3 7">L-lactate dehydrogenase</fullName>
        <shortName evidence="7">L-LDH</shortName>
        <ecNumber evidence="3 7">1.1.1.27</ecNumber>
    </recommendedName>
</protein>
<feature type="binding site" evidence="9">
    <location>
        <position position="100"/>
    </location>
    <ligand>
        <name>NAD(+)</name>
        <dbReference type="ChEBI" id="CHEBI:57540"/>
    </ligand>
</feature>
<dbReference type="NCBIfam" id="NF000824">
    <property type="entry name" value="PRK00066.1"/>
    <property type="match status" value="1"/>
</dbReference>
<gene>
    <name evidence="7" type="primary">ldh</name>
    <name evidence="13" type="ORF">C4541_04350</name>
</gene>
<evidence type="ECO:0000256" key="8">
    <source>
        <dbReference type="PIRSR" id="PIRSR000102-1"/>
    </source>
</evidence>
<comment type="activity regulation">
    <text evidence="7">Allosterically activated by fructose 1,6-bisphosphate (FBP).</text>
</comment>
<dbReference type="Pfam" id="PF00056">
    <property type="entry name" value="Ldh_1_N"/>
    <property type="match status" value="1"/>
</dbReference>
<dbReference type="InterPro" id="IPR022383">
    <property type="entry name" value="Lactate/malate_DH_C"/>
</dbReference>
<feature type="active site" description="Proton acceptor" evidence="7 8">
    <location>
        <position position="180"/>
    </location>
</feature>
<dbReference type="NCBIfam" id="TIGR01771">
    <property type="entry name" value="L-LDH-NAD"/>
    <property type="match status" value="1"/>
</dbReference>
<evidence type="ECO:0000256" key="5">
    <source>
        <dbReference type="ARBA" id="ARBA00023027"/>
    </source>
</evidence>
<proteinExistence type="inferred from homology"/>
<feature type="domain" description="Lactate/malate dehydrogenase C-terminal" evidence="12">
    <location>
        <begin position="150"/>
        <end position="315"/>
    </location>
</feature>
<feature type="binding site" evidence="7">
    <location>
        <position position="173"/>
    </location>
    <ligand>
        <name>beta-D-fructose 1,6-bisphosphate</name>
        <dbReference type="ChEBI" id="CHEBI:32966"/>
        <note>allosteric activator</note>
    </ligand>
</feature>
<dbReference type="Proteomes" id="UP000266426">
    <property type="component" value="Unassembled WGS sequence"/>
</dbReference>
<dbReference type="EC" id="1.1.1.27" evidence="3 7"/>
<evidence type="ECO:0000259" key="12">
    <source>
        <dbReference type="Pfam" id="PF02866"/>
    </source>
</evidence>
<dbReference type="PANTHER" id="PTHR43128">
    <property type="entry name" value="L-2-HYDROXYCARBOXYLATE DEHYDROGENASE (NAD(P)(+))"/>
    <property type="match status" value="1"/>
</dbReference>
<feature type="binding site" evidence="7">
    <location>
        <position position="158"/>
    </location>
    <ligand>
        <name>beta-D-fructose 1,6-bisphosphate</name>
        <dbReference type="ChEBI" id="CHEBI:32966"/>
        <note>allosteric activator</note>
    </ligand>
</feature>
<feature type="domain" description="Lactate/malate dehydrogenase N-terminal" evidence="11">
    <location>
        <begin position="10"/>
        <end position="147"/>
    </location>
</feature>
<feature type="binding site" evidence="7">
    <location>
        <position position="19"/>
    </location>
    <ligand>
        <name>NAD(+)</name>
        <dbReference type="ChEBI" id="CHEBI:57540"/>
    </ligand>
</feature>
<dbReference type="InterPro" id="IPR036291">
    <property type="entry name" value="NAD(P)-bd_dom_sf"/>
</dbReference>
<dbReference type="GO" id="GO:0005737">
    <property type="term" value="C:cytoplasm"/>
    <property type="evidence" value="ECO:0007669"/>
    <property type="project" value="UniProtKB-SubCell"/>
</dbReference>
<sequence>MKTVDVVINKVVIIGTGFVGSSIAFALMMSGRASEIVLIDANRKKAEGEMMDLNHGSAFTPPVDIYVGDYKDCKNADIIVIAAGANQKPGETRIDLVHKNTAIFKEIIPQITAVEKNAIMLVVTNPVDILTYVTLKVSRLLPEQVIGSGTVLDTARFRYLLSEHCGVDPRHVHAYIIGEHGDTEVPVWSRVIIGVTPLEHFCKLCHKKCNEEVKNAIFHDVKNAAYQIIERKGATYYAVALGVLRIIESILRNESSLLTISSYLDNYYGINDVCLSVPSLLRSEGIQKHIELPLNDEEHAALQRSADEMKNIIAQLDI</sequence>
<dbReference type="Gene3D" id="3.40.50.720">
    <property type="entry name" value="NAD(P)-binding Rossmann-like Domain"/>
    <property type="match status" value="1"/>
</dbReference>
<evidence type="ECO:0000256" key="1">
    <source>
        <dbReference type="ARBA" id="ARBA00004843"/>
    </source>
</evidence>
<feature type="binding site" evidence="7 9">
    <location>
        <begin position="123"/>
        <end position="125"/>
    </location>
    <ligand>
        <name>NAD(+)</name>
        <dbReference type="ChEBI" id="CHEBI:57540"/>
    </ligand>
</feature>
<dbReference type="InterPro" id="IPR001236">
    <property type="entry name" value="Lactate/malate_DH_N"/>
</dbReference>
<name>A0A3A4R2G0_9BACT</name>
<comment type="caution">
    <text evidence="13">The sequence shown here is derived from an EMBL/GenBank/DDBJ whole genome shotgun (WGS) entry which is preliminary data.</text>
</comment>
<feature type="binding site" evidence="7 9">
    <location>
        <position position="40"/>
    </location>
    <ligand>
        <name>NAD(+)</name>
        <dbReference type="ChEBI" id="CHEBI:57540"/>
    </ligand>
</feature>
<dbReference type="GO" id="GO:0006096">
    <property type="term" value="P:glycolytic process"/>
    <property type="evidence" value="ECO:0007669"/>
    <property type="project" value="UniProtKB-UniRule"/>
</dbReference>
<keyword evidence="7" id="KW-0963">Cytoplasm</keyword>
<organism evidence="13 14">
    <name type="scientific">Candidatus Auribacter fodinae</name>
    <dbReference type="NCBI Taxonomy" id="2093366"/>
    <lineage>
        <taxon>Bacteria</taxon>
        <taxon>Pseudomonadati</taxon>
        <taxon>Candidatus Auribacterota</taxon>
        <taxon>Candidatus Auribacteria</taxon>
        <taxon>Candidatus Auribacterales</taxon>
        <taxon>Candidatus Auribacteraceae</taxon>
        <taxon>Candidatus Auribacter</taxon>
    </lineage>
</organism>
<feature type="modified residue" description="Phosphotyrosine" evidence="7">
    <location>
        <position position="226"/>
    </location>
</feature>
<dbReference type="SUPFAM" id="SSF51735">
    <property type="entry name" value="NAD(P)-binding Rossmann-fold domains"/>
    <property type="match status" value="1"/>
</dbReference>
<comment type="similarity">
    <text evidence="2 7">Belongs to the LDH/MDH superfamily. LDH family.</text>
</comment>
<dbReference type="FunFam" id="3.40.50.720:FF:000018">
    <property type="entry name" value="Malate dehydrogenase"/>
    <property type="match status" value="1"/>
</dbReference>